<sequence>MYALENSKGVRIYKWVDKRPVIMLSTLPEHMDELVATGRKNKKGRGNKERRCILEYNNSKKGVDVSDQMSSYYTCLRMPSIKWYKKAVFEIMLGTAVVNAWVIYKQNTGKKIDMLAFREHLVNALFEKEEEGDIDDGEIEDEQDVPVPQKTSRSPETPEKRRFKGSKSQDQESDDLLRKL</sequence>
<organism evidence="1 2">
    <name type="scientific">Holotrichia oblita</name>
    <name type="common">Chafer beetle</name>
    <dbReference type="NCBI Taxonomy" id="644536"/>
    <lineage>
        <taxon>Eukaryota</taxon>
        <taxon>Metazoa</taxon>
        <taxon>Ecdysozoa</taxon>
        <taxon>Arthropoda</taxon>
        <taxon>Hexapoda</taxon>
        <taxon>Insecta</taxon>
        <taxon>Pterygota</taxon>
        <taxon>Neoptera</taxon>
        <taxon>Endopterygota</taxon>
        <taxon>Coleoptera</taxon>
        <taxon>Polyphaga</taxon>
        <taxon>Scarabaeiformia</taxon>
        <taxon>Scarabaeidae</taxon>
        <taxon>Melolonthinae</taxon>
        <taxon>Holotrichia</taxon>
    </lineage>
</organism>
<comment type="caution">
    <text evidence="1">The sequence shown here is derived from an EMBL/GenBank/DDBJ whole genome shotgun (WGS) entry which is preliminary data.</text>
</comment>
<name>A0ACB9SJX8_HOLOL</name>
<dbReference type="Proteomes" id="UP001056778">
    <property type="component" value="Chromosome 9"/>
</dbReference>
<proteinExistence type="predicted"/>
<reference evidence="1" key="1">
    <citation type="submission" date="2022-04" db="EMBL/GenBank/DDBJ databases">
        <title>Chromosome-scale genome assembly of Holotrichia oblita Faldermann.</title>
        <authorList>
            <person name="Rongchong L."/>
        </authorList>
    </citation>
    <scope>NUCLEOTIDE SEQUENCE</scope>
    <source>
        <strain evidence="1">81SQS9</strain>
    </source>
</reference>
<gene>
    <name evidence="1" type="ORF">MML48_9g00003653</name>
</gene>
<evidence type="ECO:0000313" key="2">
    <source>
        <dbReference type="Proteomes" id="UP001056778"/>
    </source>
</evidence>
<dbReference type="EMBL" id="CM043023">
    <property type="protein sequence ID" value="KAI4455423.1"/>
    <property type="molecule type" value="Genomic_DNA"/>
</dbReference>
<protein>
    <submittedName>
        <fullName evidence="1">Piggybac transposable element-derived protein 4</fullName>
    </submittedName>
</protein>
<keyword evidence="2" id="KW-1185">Reference proteome</keyword>
<evidence type="ECO:0000313" key="1">
    <source>
        <dbReference type="EMBL" id="KAI4455423.1"/>
    </source>
</evidence>
<accession>A0ACB9SJX8</accession>